<dbReference type="Proteomes" id="UP000887565">
    <property type="component" value="Unplaced"/>
</dbReference>
<accession>A0A915J2B9</accession>
<keyword evidence="1" id="KW-0732">Signal</keyword>
<evidence type="ECO:0000313" key="3">
    <source>
        <dbReference type="WBParaSite" id="nRc.2.0.1.t20611-RA"/>
    </source>
</evidence>
<feature type="chain" id="PRO_5036838201" evidence="1">
    <location>
        <begin position="23"/>
        <end position="139"/>
    </location>
</feature>
<protein>
    <submittedName>
        <fullName evidence="3">Transposase</fullName>
    </submittedName>
</protein>
<name>A0A915J2B9_ROMCU</name>
<sequence length="139" mass="15335">MISHKTFLTAAGELLLVKLVKSVAVNVDETGLSTDVGCSKVLCAKGMQDNHQMVTDEVKLVFTIVGCGNAASNSVPLLVVYDGKNLWNDWCLEGLDSFRCAVTENGWMERRMDGWKQLVKDCCSKLIKLSFHQSYADNS</sequence>
<reference evidence="3" key="1">
    <citation type="submission" date="2022-11" db="UniProtKB">
        <authorList>
            <consortium name="WormBaseParasite"/>
        </authorList>
    </citation>
    <scope>IDENTIFICATION</scope>
</reference>
<evidence type="ECO:0000256" key="1">
    <source>
        <dbReference type="SAM" id="SignalP"/>
    </source>
</evidence>
<evidence type="ECO:0000313" key="2">
    <source>
        <dbReference type="Proteomes" id="UP000887565"/>
    </source>
</evidence>
<dbReference type="AlphaFoldDB" id="A0A915J2B9"/>
<proteinExistence type="predicted"/>
<organism evidence="2 3">
    <name type="scientific">Romanomermis culicivorax</name>
    <name type="common">Nematode worm</name>
    <dbReference type="NCBI Taxonomy" id="13658"/>
    <lineage>
        <taxon>Eukaryota</taxon>
        <taxon>Metazoa</taxon>
        <taxon>Ecdysozoa</taxon>
        <taxon>Nematoda</taxon>
        <taxon>Enoplea</taxon>
        <taxon>Dorylaimia</taxon>
        <taxon>Mermithida</taxon>
        <taxon>Mermithoidea</taxon>
        <taxon>Mermithidae</taxon>
        <taxon>Romanomermis</taxon>
    </lineage>
</organism>
<keyword evidence="2" id="KW-1185">Reference proteome</keyword>
<feature type="signal peptide" evidence="1">
    <location>
        <begin position="1"/>
        <end position="22"/>
    </location>
</feature>
<dbReference type="WBParaSite" id="nRc.2.0.1.t20611-RA">
    <property type="protein sequence ID" value="nRc.2.0.1.t20611-RA"/>
    <property type="gene ID" value="nRc.2.0.1.g20611"/>
</dbReference>